<accession>A0ABV0B538</accession>
<evidence type="ECO:0000313" key="2">
    <source>
        <dbReference type="EMBL" id="MEN3541065.1"/>
    </source>
</evidence>
<proteinExistence type="predicted"/>
<sequence>MDASQVRERAEAALTKAGFLVRENDEDIPRDTPFPGGACLFVQQDQARVYLYPFVFSTVEKWNAAELAAQALTGESLRVEGHAGENPESAASATNALLGGTCDIEG</sequence>
<dbReference type="Proteomes" id="UP001447516">
    <property type="component" value="Unassembled WGS sequence"/>
</dbReference>
<name>A0ABV0B538_9ACTN</name>
<comment type="caution">
    <text evidence="2">The sequence shown here is derived from an EMBL/GenBank/DDBJ whole genome shotgun (WGS) entry which is preliminary data.</text>
</comment>
<dbReference type="RefSeq" id="WP_346230897.1">
    <property type="nucleotide sequence ID" value="NZ_JBDJAW010000072.1"/>
</dbReference>
<organism evidence="2 3">
    <name type="scientific">Microbispora maris</name>
    <dbReference type="NCBI Taxonomy" id="3144104"/>
    <lineage>
        <taxon>Bacteria</taxon>
        <taxon>Bacillati</taxon>
        <taxon>Actinomycetota</taxon>
        <taxon>Actinomycetes</taxon>
        <taxon>Streptosporangiales</taxon>
        <taxon>Streptosporangiaceae</taxon>
        <taxon>Microbispora</taxon>
    </lineage>
</organism>
<evidence type="ECO:0000256" key="1">
    <source>
        <dbReference type="SAM" id="MobiDB-lite"/>
    </source>
</evidence>
<feature type="region of interest" description="Disordered" evidence="1">
    <location>
        <begin position="80"/>
        <end position="106"/>
    </location>
</feature>
<gene>
    <name evidence="2" type="ORF">AAH991_38535</name>
</gene>
<dbReference type="EMBL" id="JBDJAW010000072">
    <property type="protein sequence ID" value="MEN3541065.1"/>
    <property type="molecule type" value="Genomic_DNA"/>
</dbReference>
<protein>
    <submittedName>
        <fullName evidence="2">Uncharacterized protein</fullName>
    </submittedName>
</protein>
<keyword evidence="3" id="KW-1185">Reference proteome</keyword>
<reference evidence="2 3" key="1">
    <citation type="submission" date="2024-05" db="EMBL/GenBank/DDBJ databases">
        <title>Microbispora sp.ZYX-F-249.</title>
        <authorList>
            <person name="Xie H."/>
        </authorList>
    </citation>
    <scope>NUCLEOTIDE SEQUENCE [LARGE SCALE GENOMIC DNA]</scope>
    <source>
        <strain evidence="2 3">ZYX-F-249</strain>
    </source>
</reference>
<evidence type="ECO:0000313" key="3">
    <source>
        <dbReference type="Proteomes" id="UP001447516"/>
    </source>
</evidence>